<dbReference type="AlphaFoldDB" id="A0A178K8S4"/>
<keyword evidence="8" id="KW-1185">Reference proteome</keyword>
<dbReference type="Proteomes" id="UP000078503">
    <property type="component" value="Unassembled WGS sequence"/>
</dbReference>
<evidence type="ECO:0000313" key="8">
    <source>
        <dbReference type="Proteomes" id="UP000078503"/>
    </source>
</evidence>
<gene>
    <name evidence="7" type="ORF">A3K86_14405</name>
</gene>
<evidence type="ECO:0000313" key="7">
    <source>
        <dbReference type="EMBL" id="OAN13749.1"/>
    </source>
</evidence>
<reference evidence="7 8" key="1">
    <citation type="submission" date="2016-03" db="EMBL/GenBank/DDBJ databases">
        <title>Photobacterium proteolyticum sp. nov. a protease producing bacterium isolated from ocean sediments of Laizhou Bay.</title>
        <authorList>
            <person name="Li Y."/>
        </authorList>
    </citation>
    <scope>NUCLEOTIDE SEQUENCE [LARGE SCALE GENOMIC DNA]</scope>
    <source>
        <strain evidence="7 8">R-40508</strain>
    </source>
</reference>
<organism evidence="7 8">
    <name type="scientific">Photobacterium jeanii</name>
    <dbReference type="NCBI Taxonomy" id="858640"/>
    <lineage>
        <taxon>Bacteria</taxon>
        <taxon>Pseudomonadati</taxon>
        <taxon>Pseudomonadota</taxon>
        <taxon>Gammaproteobacteria</taxon>
        <taxon>Vibrionales</taxon>
        <taxon>Vibrionaceae</taxon>
        <taxon>Photobacterium</taxon>
    </lineage>
</organism>
<feature type="transmembrane region" description="Helical" evidence="5">
    <location>
        <begin position="153"/>
        <end position="175"/>
    </location>
</feature>
<evidence type="ECO:0000256" key="4">
    <source>
        <dbReference type="ARBA" id="ARBA00023136"/>
    </source>
</evidence>
<feature type="transmembrane region" description="Helical" evidence="5">
    <location>
        <begin position="12"/>
        <end position="37"/>
    </location>
</feature>
<evidence type="ECO:0000256" key="3">
    <source>
        <dbReference type="ARBA" id="ARBA00022989"/>
    </source>
</evidence>
<dbReference type="RefSeq" id="WP_068332338.1">
    <property type="nucleotide sequence ID" value="NZ_LVHF01000028.1"/>
</dbReference>
<comment type="subcellular location">
    <subcellularLocation>
        <location evidence="1">Membrane</location>
        <topology evidence="1">Multi-pass membrane protein</topology>
    </subcellularLocation>
</comment>
<evidence type="ECO:0000259" key="6">
    <source>
        <dbReference type="Pfam" id="PF01545"/>
    </source>
</evidence>
<dbReference type="InterPro" id="IPR027469">
    <property type="entry name" value="Cation_efflux_TMD_sf"/>
</dbReference>
<evidence type="ECO:0000256" key="5">
    <source>
        <dbReference type="SAM" id="Phobius"/>
    </source>
</evidence>
<dbReference type="GO" id="GO:0006829">
    <property type="term" value="P:zinc ion transport"/>
    <property type="evidence" value="ECO:0007669"/>
    <property type="project" value="UniProtKB-KW"/>
</dbReference>
<feature type="domain" description="Cation efflux protein transmembrane" evidence="6">
    <location>
        <begin position="14"/>
        <end position="212"/>
    </location>
</feature>
<dbReference type="OrthoDB" id="268546at2"/>
<dbReference type="Pfam" id="PF01545">
    <property type="entry name" value="Cation_efflux"/>
    <property type="match status" value="1"/>
</dbReference>
<name>A0A178K8S4_9GAMM</name>
<evidence type="ECO:0000256" key="2">
    <source>
        <dbReference type="ARBA" id="ARBA00022692"/>
    </source>
</evidence>
<dbReference type="EMBL" id="LVHF01000028">
    <property type="protein sequence ID" value="OAN13749.1"/>
    <property type="molecule type" value="Genomic_DNA"/>
</dbReference>
<keyword evidence="4 5" id="KW-0472">Membrane</keyword>
<feature type="transmembrane region" description="Helical" evidence="5">
    <location>
        <begin position="82"/>
        <end position="105"/>
    </location>
</feature>
<dbReference type="STRING" id="858640.A3K86_14405"/>
<sequence>MSCNTRLERKLLQFSTFSSFLFAMMGIGLGLWIGSLVIVFDGAYSFVSLALTLVSLGAAAYLHSDKHQHSEAKAITIESSVIAFKGLAITVMCLVSFYSAVTAILEGGRDINTGVALIFGVINVIGCFINYKVMAVYSVKADSALVDAESKQWLMDTVISGAVMLGFTIASILMMTSYAHLAPYADPLMVVIASVYFVVVPLKMTWGAVKQLQAVKLTPASISSNS</sequence>
<dbReference type="GO" id="GO:0016020">
    <property type="term" value="C:membrane"/>
    <property type="evidence" value="ECO:0007669"/>
    <property type="project" value="UniProtKB-SubCell"/>
</dbReference>
<dbReference type="InterPro" id="IPR058533">
    <property type="entry name" value="Cation_efflux_TM"/>
</dbReference>
<keyword evidence="3 5" id="KW-1133">Transmembrane helix</keyword>
<protein>
    <submittedName>
        <fullName evidence="7">Cobalt-zinc-cadmium resistance protein</fullName>
    </submittedName>
</protein>
<dbReference type="SUPFAM" id="SSF161111">
    <property type="entry name" value="Cation efflux protein transmembrane domain-like"/>
    <property type="match status" value="1"/>
</dbReference>
<keyword evidence="2 5" id="KW-0812">Transmembrane</keyword>
<dbReference type="GO" id="GO:0008324">
    <property type="term" value="F:monoatomic cation transmembrane transporter activity"/>
    <property type="evidence" value="ECO:0007669"/>
    <property type="project" value="InterPro"/>
</dbReference>
<dbReference type="Gene3D" id="1.20.1510.10">
    <property type="entry name" value="Cation efflux protein transmembrane domain"/>
    <property type="match status" value="1"/>
</dbReference>
<feature type="transmembrane region" description="Helical" evidence="5">
    <location>
        <begin position="181"/>
        <end position="202"/>
    </location>
</feature>
<proteinExistence type="predicted"/>
<feature type="transmembrane region" description="Helical" evidence="5">
    <location>
        <begin position="111"/>
        <end position="133"/>
    </location>
</feature>
<feature type="transmembrane region" description="Helical" evidence="5">
    <location>
        <begin position="43"/>
        <end position="62"/>
    </location>
</feature>
<comment type="caution">
    <text evidence="7">The sequence shown here is derived from an EMBL/GenBank/DDBJ whole genome shotgun (WGS) entry which is preliminary data.</text>
</comment>
<accession>A0A178K8S4</accession>
<evidence type="ECO:0000256" key="1">
    <source>
        <dbReference type="ARBA" id="ARBA00004141"/>
    </source>
</evidence>